<dbReference type="AlphaFoldDB" id="A0AAP0ID57"/>
<dbReference type="EMBL" id="JBBNAG010000008">
    <property type="protein sequence ID" value="KAK9113239.1"/>
    <property type="molecule type" value="Genomic_DNA"/>
</dbReference>
<comment type="caution">
    <text evidence="2">The sequence shown here is derived from an EMBL/GenBank/DDBJ whole genome shotgun (WGS) entry which is preliminary data.</text>
</comment>
<organism evidence="2 3">
    <name type="scientific">Stephania cephalantha</name>
    <dbReference type="NCBI Taxonomy" id="152367"/>
    <lineage>
        <taxon>Eukaryota</taxon>
        <taxon>Viridiplantae</taxon>
        <taxon>Streptophyta</taxon>
        <taxon>Embryophyta</taxon>
        <taxon>Tracheophyta</taxon>
        <taxon>Spermatophyta</taxon>
        <taxon>Magnoliopsida</taxon>
        <taxon>Ranunculales</taxon>
        <taxon>Menispermaceae</taxon>
        <taxon>Menispermoideae</taxon>
        <taxon>Cissampelideae</taxon>
        <taxon>Stephania</taxon>
    </lineage>
</organism>
<dbReference type="PANTHER" id="PTHR34792">
    <property type="entry name" value="OS02G0121500 PROTEIN"/>
    <property type="match status" value="1"/>
</dbReference>
<evidence type="ECO:0000256" key="1">
    <source>
        <dbReference type="SAM" id="MobiDB-lite"/>
    </source>
</evidence>
<dbReference type="InterPro" id="IPR040305">
    <property type="entry name" value="At1g75730-like"/>
</dbReference>
<evidence type="ECO:0000313" key="2">
    <source>
        <dbReference type="EMBL" id="KAK9113239.1"/>
    </source>
</evidence>
<dbReference type="Proteomes" id="UP001419268">
    <property type="component" value="Unassembled WGS sequence"/>
</dbReference>
<accession>A0AAP0ID57</accession>
<proteinExistence type="predicted"/>
<evidence type="ECO:0000313" key="3">
    <source>
        <dbReference type="Proteomes" id="UP001419268"/>
    </source>
</evidence>
<feature type="region of interest" description="Disordered" evidence="1">
    <location>
        <begin position="1"/>
        <end position="37"/>
    </location>
</feature>
<reference evidence="2 3" key="1">
    <citation type="submission" date="2024-01" db="EMBL/GenBank/DDBJ databases">
        <title>Genome assemblies of Stephania.</title>
        <authorList>
            <person name="Yang L."/>
        </authorList>
    </citation>
    <scope>NUCLEOTIDE SEQUENCE [LARGE SCALE GENOMIC DNA]</scope>
    <source>
        <strain evidence="2">JXDWG</strain>
        <tissue evidence="2">Leaf</tissue>
    </source>
</reference>
<protein>
    <submittedName>
        <fullName evidence="2">Uncharacterized protein</fullName>
    </submittedName>
</protein>
<gene>
    <name evidence="2" type="ORF">Scep_020758</name>
</gene>
<dbReference type="PANTHER" id="PTHR34792:SF1">
    <property type="entry name" value="OS02G0121500 PROTEIN"/>
    <property type="match status" value="1"/>
</dbReference>
<name>A0AAP0ID57_9MAGN</name>
<keyword evidence="3" id="KW-1185">Reference proteome</keyword>
<feature type="region of interest" description="Disordered" evidence="1">
    <location>
        <begin position="141"/>
        <end position="169"/>
    </location>
</feature>
<sequence length="714" mass="78161">MKRPMKQIASNGDEMGGFSSDREGEARLFSRGNSGVKKSHKLHSKFLTRCNGVNHAVVPRKLRSAMEKRNHEYFPPPSKKCDLASERVEQSRNNIAKKSKHIMKQGVEAKLSMKKHDIFDSISKDEEEVVESLFALARMSPNGKTTRSRLDEQISAENCSPSTEKKQNPLLNSKVLEEKSVLSQHSGPAVESVNASSSFNVKAEAAARIDSSIGPIAMCRPAILLNNEFGLRLGSSKFQQDCETSLPSCKSGHKDIAPLSNDIASSQRFSGREASAHNKIPDSWLGLVRDTPRRLEKREPTNDGESCSPCVEGSWSTLHTPHSCGGEMYVHSSRSSLIKSRAILTTAAAAASTGSFTTIFVKEQDQQVKVKRGNSWKRCATHVYISQLIKSYQTKEEKSKWPVPFSRNKLNEKPSLAHTTTCGPTGQAQSPNGVIPMGVISSLNAAALVADANGLSQGKMFQTERSVLSTSSAMYSSTTMNIKENQQNRNMLSLSVDAVIGPVATTKANDDQQATKLPMPQVHIPYLQAIFQHNPLMPVALSHYQQTAQSFGNPSYNPNFLIPTSLPQQSPGIWTAEDAPGVMPRTHFPKWRNGGLDYVTVPTFSSPYPSGVLGAKFSPVTEPQRLIAFPSTMDPSRGRLLATSSMVAIMVVESGPTQTIHLTCSCYATGSACKITQQCHLYLAASLFHSFMVGKKKERKIEYWNGPSLVSLCL</sequence>